<dbReference type="Proteomes" id="UP000007264">
    <property type="component" value="Unassembled WGS sequence"/>
</dbReference>
<feature type="binding site" evidence="9">
    <location>
        <position position="208"/>
    </location>
    <ligand>
        <name>NADP(+)</name>
        <dbReference type="ChEBI" id="CHEBI:58349"/>
    </ligand>
</feature>
<feature type="binding site" evidence="9">
    <location>
        <position position="280"/>
    </location>
    <ligand>
        <name>NADP(+)</name>
        <dbReference type="ChEBI" id="CHEBI:58349"/>
    </ligand>
</feature>
<dbReference type="STRING" id="574566.I0YMI2"/>
<sequence length="349" mass="39270">MQVHLSSKSFLGASVQCKANRQQPAARRSHRVVAEAATQTLKKNKVPAELEKGDLPMNTFNNKKPFKATVKSVERIVGPKATGETCHIVIETRGEIPYWEGQSYGVIPPGTKINSKGKEVPHGTRLYSIAATRYGDTFDGKTTSLCVRRAEYWCPEMKANDPAKKGICSNFLCDAKPGDEITMTGPTGKILLLPEDKNAAIIMVATGTGIAPYRAFWRRFFLEEIEGYKYTGLAWLFMGVANSDAKLYDDELQAILKAHPDQFRVDYALSREQTNKNGGKMYIQDKVEEYSDEVFDLLDNGAHIYFCGLKGMMPGIQEMLERVASEKGMVWEEFFQKLKKNNQWHVEVY</sequence>
<feature type="binding site" evidence="9">
    <location>
        <begin position="270"/>
        <end position="271"/>
    </location>
    <ligand>
        <name>NADP(+)</name>
        <dbReference type="ChEBI" id="CHEBI:58349"/>
    </ligand>
</feature>
<dbReference type="SUPFAM" id="SSF63380">
    <property type="entry name" value="Riboflavin synthase domain-like"/>
    <property type="match status" value="1"/>
</dbReference>
<dbReference type="GO" id="GO:0009507">
    <property type="term" value="C:chloroplast"/>
    <property type="evidence" value="ECO:0007669"/>
    <property type="project" value="UniProtKB-SubCell"/>
</dbReference>
<comment type="similarity">
    <text evidence="2 8">Belongs to the ferredoxin--NADP reductase type 1 family.</text>
</comment>
<dbReference type="GO" id="GO:0004324">
    <property type="term" value="F:ferredoxin-NADP+ reductase activity"/>
    <property type="evidence" value="ECO:0007669"/>
    <property type="project" value="UniProtKB-EC"/>
</dbReference>
<dbReference type="InterPro" id="IPR001709">
    <property type="entry name" value="Flavoprot_Pyr_Nucl_cyt_Rdtase"/>
</dbReference>
<dbReference type="EMBL" id="AGSI01000018">
    <property type="protein sequence ID" value="EIE19601.1"/>
    <property type="molecule type" value="Genomic_DNA"/>
</dbReference>
<dbReference type="FunFam" id="3.40.50.80:FF:000008">
    <property type="entry name" value="Ferredoxin--NADP reductase, chloroplastic"/>
    <property type="match status" value="1"/>
</dbReference>
<dbReference type="Pfam" id="PF00175">
    <property type="entry name" value="NAD_binding_1"/>
    <property type="match status" value="1"/>
</dbReference>
<evidence type="ECO:0000256" key="2">
    <source>
        <dbReference type="ARBA" id="ARBA00008312"/>
    </source>
</evidence>
<evidence type="ECO:0000313" key="12">
    <source>
        <dbReference type="Proteomes" id="UP000007264"/>
    </source>
</evidence>
<reference evidence="11 12" key="1">
    <citation type="journal article" date="2012" name="Genome Biol.">
        <title>The genome of the polar eukaryotic microalga coccomyxa subellipsoidea reveals traits of cold adaptation.</title>
        <authorList>
            <person name="Blanc G."/>
            <person name="Agarkova I."/>
            <person name="Grimwood J."/>
            <person name="Kuo A."/>
            <person name="Brueggeman A."/>
            <person name="Dunigan D."/>
            <person name="Gurnon J."/>
            <person name="Ladunga I."/>
            <person name="Lindquist E."/>
            <person name="Lucas S."/>
            <person name="Pangilinan J."/>
            <person name="Proschold T."/>
            <person name="Salamov A."/>
            <person name="Schmutz J."/>
            <person name="Weeks D."/>
            <person name="Yamada T."/>
            <person name="Claverie J.M."/>
            <person name="Grigoriev I."/>
            <person name="Van Etten J."/>
            <person name="Lomsadze A."/>
            <person name="Borodovsky M."/>
        </authorList>
    </citation>
    <scope>NUCLEOTIDE SEQUENCE [LARGE SCALE GENOMIC DNA]</scope>
    <source>
        <strain evidence="11 12">C-169</strain>
    </source>
</reference>
<keyword evidence="6 8" id="KW-0560">Oxidoreductase</keyword>
<feature type="binding site" evidence="9">
    <location>
        <position position="148"/>
    </location>
    <ligand>
        <name>NADP(+)</name>
        <dbReference type="ChEBI" id="CHEBI:58349"/>
    </ligand>
</feature>
<accession>I0YMI2</accession>
<dbReference type="SUPFAM" id="SSF52343">
    <property type="entry name" value="Ferredoxin reductase-like, C-terminal NADP-linked domain"/>
    <property type="match status" value="1"/>
</dbReference>
<dbReference type="EC" id="1.18.1.2" evidence="8"/>
<proteinExistence type="inferred from homology"/>
<keyword evidence="4 8" id="KW-0274">FAD</keyword>
<dbReference type="AlphaFoldDB" id="I0YMI2"/>
<dbReference type="GeneID" id="17037573"/>
<dbReference type="PIRSF" id="PIRSF501178">
    <property type="entry name" value="FNR-PetH"/>
    <property type="match status" value="1"/>
</dbReference>
<feature type="binding site" evidence="9">
    <location>
        <position position="347"/>
    </location>
    <ligand>
        <name>NADP(+)</name>
        <dbReference type="ChEBI" id="CHEBI:58349"/>
    </ligand>
</feature>
<dbReference type="PRINTS" id="PR00371">
    <property type="entry name" value="FPNCR"/>
</dbReference>
<feature type="domain" description="FAD-binding FR-type" evidence="10">
    <location>
        <begin position="63"/>
        <end position="193"/>
    </location>
</feature>
<dbReference type="PROSITE" id="PS51384">
    <property type="entry name" value="FAD_FR"/>
    <property type="match status" value="1"/>
</dbReference>
<keyword evidence="5 8" id="KW-0521">NADP</keyword>
<feature type="binding site" evidence="9">
    <location>
        <begin position="308"/>
        <end position="309"/>
    </location>
    <ligand>
        <name>NADP(+)</name>
        <dbReference type="ChEBI" id="CHEBI:58349"/>
    </ligand>
</feature>
<evidence type="ECO:0000313" key="11">
    <source>
        <dbReference type="EMBL" id="EIE19601.1"/>
    </source>
</evidence>
<dbReference type="eggNOG" id="KOG1158">
    <property type="taxonomic scope" value="Eukaryota"/>
</dbReference>
<evidence type="ECO:0000256" key="8">
    <source>
        <dbReference type="PIRNR" id="PIRNR000361"/>
    </source>
</evidence>
<evidence type="ECO:0000256" key="5">
    <source>
        <dbReference type="ARBA" id="ARBA00022857"/>
    </source>
</evidence>
<dbReference type="InterPro" id="IPR015701">
    <property type="entry name" value="FNR"/>
</dbReference>
<dbReference type="PIRSF" id="PIRSF000361">
    <property type="entry name" value="Frd-NADP+_RD"/>
    <property type="match status" value="1"/>
</dbReference>
<dbReference type="InterPro" id="IPR017938">
    <property type="entry name" value="Riboflavin_synthase-like_b-brl"/>
</dbReference>
<evidence type="ECO:0000259" key="10">
    <source>
        <dbReference type="PROSITE" id="PS51384"/>
    </source>
</evidence>
<dbReference type="RefSeq" id="XP_005644145.1">
    <property type="nucleotide sequence ID" value="XM_005644088.1"/>
</dbReference>
<comment type="caution">
    <text evidence="11">The sequence shown here is derived from an EMBL/GenBank/DDBJ whole genome shotgun (WGS) entry which is preliminary data.</text>
</comment>
<comment type="cofactor">
    <cofactor evidence="1">
        <name>FAD</name>
        <dbReference type="ChEBI" id="CHEBI:57692"/>
    </cofactor>
</comment>
<dbReference type="OrthoDB" id="1688044at2759"/>
<comment type="catalytic activity">
    <reaction evidence="7 8">
        <text>2 reduced [2Fe-2S]-[ferredoxin] + NADP(+) + H(+) = 2 oxidized [2Fe-2S]-[ferredoxin] + NADPH</text>
        <dbReference type="Rhea" id="RHEA:20125"/>
        <dbReference type="Rhea" id="RHEA-COMP:10000"/>
        <dbReference type="Rhea" id="RHEA-COMP:10001"/>
        <dbReference type="ChEBI" id="CHEBI:15378"/>
        <dbReference type="ChEBI" id="CHEBI:33737"/>
        <dbReference type="ChEBI" id="CHEBI:33738"/>
        <dbReference type="ChEBI" id="CHEBI:57783"/>
        <dbReference type="ChEBI" id="CHEBI:58349"/>
        <dbReference type="EC" id="1.18.1.2"/>
    </reaction>
</comment>
<evidence type="ECO:0000256" key="4">
    <source>
        <dbReference type="ARBA" id="ARBA00022827"/>
    </source>
</evidence>
<comment type="subcellular location">
    <subcellularLocation>
        <location evidence="8">Plastid</location>
        <location evidence="8">Chloroplast</location>
    </subcellularLocation>
</comment>
<name>I0YMI2_COCSC</name>
<dbReference type="InterPro" id="IPR017927">
    <property type="entry name" value="FAD-bd_FR_type"/>
</dbReference>
<evidence type="ECO:0000256" key="6">
    <source>
        <dbReference type="ARBA" id="ARBA00023002"/>
    </source>
</evidence>
<evidence type="ECO:0000256" key="7">
    <source>
        <dbReference type="ARBA" id="ARBA00047776"/>
    </source>
</evidence>
<dbReference type="KEGG" id="csl:COCSUDRAFT_54553"/>
<keyword evidence="3 8" id="KW-0285">Flavoprotein</keyword>
<dbReference type="Gene3D" id="2.40.30.10">
    <property type="entry name" value="Translation factors"/>
    <property type="match status" value="1"/>
</dbReference>
<gene>
    <name evidence="11" type="ORF">COCSUDRAFT_54553</name>
</gene>
<dbReference type="Gene3D" id="3.40.50.80">
    <property type="entry name" value="Nucleotide-binding domain of ferredoxin-NADP reductase (FNR) module"/>
    <property type="match status" value="1"/>
</dbReference>
<evidence type="ECO:0000256" key="3">
    <source>
        <dbReference type="ARBA" id="ARBA00022630"/>
    </source>
</evidence>
<dbReference type="InterPro" id="IPR039261">
    <property type="entry name" value="FNR_nucleotide-bd"/>
</dbReference>
<feature type="binding site" evidence="9">
    <location>
        <position position="128"/>
    </location>
    <ligand>
        <name>NADP(+)</name>
        <dbReference type="ChEBI" id="CHEBI:58349"/>
    </ligand>
</feature>
<organism evidence="11 12">
    <name type="scientific">Coccomyxa subellipsoidea (strain C-169)</name>
    <name type="common">Green microalga</name>
    <dbReference type="NCBI Taxonomy" id="574566"/>
    <lineage>
        <taxon>Eukaryota</taxon>
        <taxon>Viridiplantae</taxon>
        <taxon>Chlorophyta</taxon>
        <taxon>core chlorophytes</taxon>
        <taxon>Trebouxiophyceae</taxon>
        <taxon>Trebouxiophyceae incertae sedis</taxon>
        <taxon>Coccomyxaceae</taxon>
        <taxon>Coccomyxa</taxon>
        <taxon>Coccomyxa subellipsoidea</taxon>
    </lineage>
</organism>
<dbReference type="InterPro" id="IPR035442">
    <property type="entry name" value="FNR_plant_Cyanobacteria"/>
</dbReference>
<dbReference type="CDD" id="cd06208">
    <property type="entry name" value="CYPOR_like_FNR"/>
    <property type="match status" value="1"/>
</dbReference>
<keyword evidence="12" id="KW-1185">Reference proteome</keyword>
<evidence type="ECO:0000256" key="9">
    <source>
        <dbReference type="PIRSR" id="PIRSR000361-1"/>
    </source>
</evidence>
<evidence type="ECO:0000256" key="1">
    <source>
        <dbReference type="ARBA" id="ARBA00001974"/>
    </source>
</evidence>
<dbReference type="InterPro" id="IPR001433">
    <property type="entry name" value="OxRdtase_FAD/NAD-bd"/>
</dbReference>
<dbReference type="PANTHER" id="PTHR43314">
    <property type="match status" value="1"/>
</dbReference>
<protein>
    <recommendedName>
        <fullName evidence="8">Ferredoxin--NADP reductase, chloroplastic</fullName>
        <shortName evidence="8">FNR</shortName>
        <ecNumber evidence="8">1.18.1.2</ecNumber>
    </recommendedName>
</protein>